<gene>
    <name evidence="2" type="ORF">GCM10010862_03760</name>
</gene>
<keyword evidence="1" id="KW-0472">Membrane</keyword>
<sequence length="174" mass="19670">MEPRDWFSAASAFIALGSLGLGIFNFWSARRVAEPAVEMLVSPQPQDGRDSTRHARVAFRISMDGAISATELREIEVVSPGRAQLRLYTWTASGDEYIPNFDNRASEGASRLKGRWALNLRNDSRWALAGLWVTLPRKHRQIRFKLHFASKGPRSFGGTISVQRSIDWADRRIQ</sequence>
<evidence type="ECO:0000313" key="3">
    <source>
        <dbReference type="Proteomes" id="UP001156691"/>
    </source>
</evidence>
<dbReference type="Proteomes" id="UP001156691">
    <property type="component" value="Unassembled WGS sequence"/>
</dbReference>
<feature type="transmembrane region" description="Helical" evidence="1">
    <location>
        <begin position="6"/>
        <end position="27"/>
    </location>
</feature>
<keyword evidence="1" id="KW-0812">Transmembrane</keyword>
<evidence type="ECO:0000313" key="2">
    <source>
        <dbReference type="EMBL" id="GLQ53118.1"/>
    </source>
</evidence>
<reference evidence="3" key="1">
    <citation type="journal article" date="2019" name="Int. J. Syst. Evol. Microbiol.">
        <title>The Global Catalogue of Microorganisms (GCM) 10K type strain sequencing project: providing services to taxonomists for standard genome sequencing and annotation.</title>
        <authorList>
            <consortium name="The Broad Institute Genomics Platform"/>
            <consortium name="The Broad Institute Genome Sequencing Center for Infectious Disease"/>
            <person name="Wu L."/>
            <person name="Ma J."/>
        </authorList>
    </citation>
    <scope>NUCLEOTIDE SEQUENCE [LARGE SCALE GENOMIC DNA]</scope>
    <source>
        <strain evidence="3">NBRC 112416</strain>
    </source>
</reference>
<proteinExistence type="predicted"/>
<protein>
    <submittedName>
        <fullName evidence="2">Uncharacterized protein</fullName>
    </submittedName>
</protein>
<dbReference type="EMBL" id="BSNS01000002">
    <property type="protein sequence ID" value="GLQ53118.1"/>
    <property type="molecule type" value="Genomic_DNA"/>
</dbReference>
<keyword evidence="1" id="KW-1133">Transmembrane helix</keyword>
<comment type="caution">
    <text evidence="2">The sequence shown here is derived from an EMBL/GenBank/DDBJ whole genome shotgun (WGS) entry which is preliminary data.</text>
</comment>
<keyword evidence="3" id="KW-1185">Reference proteome</keyword>
<organism evidence="2 3">
    <name type="scientific">Devosia nitrariae</name>
    <dbReference type="NCBI Taxonomy" id="2071872"/>
    <lineage>
        <taxon>Bacteria</taxon>
        <taxon>Pseudomonadati</taxon>
        <taxon>Pseudomonadota</taxon>
        <taxon>Alphaproteobacteria</taxon>
        <taxon>Hyphomicrobiales</taxon>
        <taxon>Devosiaceae</taxon>
        <taxon>Devosia</taxon>
    </lineage>
</organism>
<name>A0ABQ5VZT9_9HYPH</name>
<evidence type="ECO:0000256" key="1">
    <source>
        <dbReference type="SAM" id="Phobius"/>
    </source>
</evidence>
<accession>A0ABQ5VZT9</accession>